<evidence type="ECO:0000256" key="27">
    <source>
        <dbReference type="ARBA" id="ARBA00048034"/>
    </source>
</evidence>
<dbReference type="GO" id="GO:0046513">
    <property type="term" value="P:ceramide biosynthetic process"/>
    <property type="evidence" value="ECO:0007669"/>
    <property type="project" value="TreeGrafter"/>
</dbReference>
<dbReference type="InterPro" id="IPR050187">
    <property type="entry name" value="Lipid_Phosphate_FormReg"/>
</dbReference>
<dbReference type="Pfam" id="PF19712">
    <property type="entry name" value="AGK_C"/>
    <property type="match status" value="1"/>
</dbReference>
<evidence type="ECO:0000313" key="32">
    <source>
        <dbReference type="Proteomes" id="UP001381693"/>
    </source>
</evidence>
<evidence type="ECO:0000256" key="29">
    <source>
        <dbReference type="ARBA" id="ARBA00048876"/>
    </source>
</evidence>
<dbReference type="InterPro" id="IPR045579">
    <property type="entry name" value="AGK_C"/>
</dbReference>
<dbReference type="InterPro" id="IPR017438">
    <property type="entry name" value="ATP-NAD_kinase_N"/>
</dbReference>
<dbReference type="InterPro" id="IPR016064">
    <property type="entry name" value="NAD/diacylglycerol_kinase_sf"/>
</dbReference>
<keyword evidence="10" id="KW-0067">ATP-binding</keyword>
<comment type="catalytic activity">
    <reaction evidence="28">
        <text>a monoacylglycerol + ATP = a monoacyl-sn-glycero-3-phosphate + ADP + H(+)</text>
        <dbReference type="Rhea" id="RHEA:19293"/>
        <dbReference type="ChEBI" id="CHEBI:15378"/>
        <dbReference type="ChEBI" id="CHEBI:17408"/>
        <dbReference type="ChEBI" id="CHEBI:30616"/>
        <dbReference type="ChEBI" id="CHEBI:77589"/>
        <dbReference type="ChEBI" id="CHEBI:456216"/>
        <dbReference type="EC" id="2.7.1.94"/>
    </reaction>
    <physiologicalReaction direction="left-to-right" evidence="28">
        <dbReference type="Rhea" id="RHEA:19294"/>
    </physiologicalReaction>
</comment>
<dbReference type="GO" id="GO:0047620">
    <property type="term" value="F:acylglycerol kinase activity"/>
    <property type="evidence" value="ECO:0007669"/>
    <property type="project" value="UniProtKB-EC"/>
</dbReference>
<keyword evidence="7" id="KW-0547">Nucleotide-binding</keyword>
<evidence type="ECO:0000256" key="15">
    <source>
        <dbReference type="ARBA" id="ARBA00023411"/>
    </source>
</evidence>
<organism evidence="31 32">
    <name type="scientific">Halocaridina rubra</name>
    <name type="common">Hawaiian red shrimp</name>
    <dbReference type="NCBI Taxonomy" id="373956"/>
    <lineage>
        <taxon>Eukaryota</taxon>
        <taxon>Metazoa</taxon>
        <taxon>Ecdysozoa</taxon>
        <taxon>Arthropoda</taxon>
        <taxon>Crustacea</taxon>
        <taxon>Multicrustacea</taxon>
        <taxon>Malacostraca</taxon>
        <taxon>Eumalacostraca</taxon>
        <taxon>Eucarida</taxon>
        <taxon>Decapoda</taxon>
        <taxon>Pleocyemata</taxon>
        <taxon>Caridea</taxon>
        <taxon>Atyoidea</taxon>
        <taxon>Atyidae</taxon>
        <taxon>Halocaridina</taxon>
    </lineage>
</organism>
<dbReference type="EC" id="2.7.1.107" evidence="5"/>
<accession>A0AAN8ZXA0</accession>
<keyword evidence="13" id="KW-0472">Membrane</keyword>
<comment type="pathway">
    <text evidence="4">Lipid metabolism; glycerolipid metabolism.</text>
</comment>
<comment type="catalytic activity">
    <reaction evidence="14">
        <text>1,2-di-(9Z-octadecenoyl)-sn-glycerol + ATP = 1,2-di-(9Z-octadecenoyl)-sn-glycero-3-phosphate + ADP + H(+)</text>
        <dbReference type="Rhea" id="RHEA:40327"/>
        <dbReference type="ChEBI" id="CHEBI:15378"/>
        <dbReference type="ChEBI" id="CHEBI:30616"/>
        <dbReference type="ChEBI" id="CHEBI:52333"/>
        <dbReference type="ChEBI" id="CHEBI:74546"/>
        <dbReference type="ChEBI" id="CHEBI:456216"/>
    </reaction>
    <physiologicalReaction direction="left-to-right" evidence="14">
        <dbReference type="Rhea" id="RHEA:40328"/>
    </physiologicalReaction>
</comment>
<evidence type="ECO:0000256" key="23">
    <source>
        <dbReference type="ARBA" id="ARBA00026098"/>
    </source>
</evidence>
<comment type="similarity">
    <text evidence="21">Belongs to the AGK family.</text>
</comment>
<evidence type="ECO:0000313" key="31">
    <source>
        <dbReference type="EMBL" id="KAK7067193.1"/>
    </source>
</evidence>
<comment type="catalytic activity">
    <reaction evidence="19">
        <text>2-(5Z,8Z,11Z,14Z-eicosatetraenoyl)-glycerol + ATP = 2-(5Z,8Z,11Z,14Z-eicosatetraenoyl)-sn-glycero-3-phosphate + ADP + H(+)</text>
        <dbReference type="Rhea" id="RHEA:43316"/>
        <dbReference type="ChEBI" id="CHEBI:15378"/>
        <dbReference type="ChEBI" id="CHEBI:30616"/>
        <dbReference type="ChEBI" id="CHEBI:52392"/>
        <dbReference type="ChEBI" id="CHEBI:78209"/>
        <dbReference type="ChEBI" id="CHEBI:456216"/>
    </reaction>
    <physiologicalReaction direction="left-to-right" evidence="19">
        <dbReference type="Rhea" id="RHEA:43317"/>
    </physiologicalReaction>
</comment>
<dbReference type="GO" id="GO:0005743">
    <property type="term" value="C:mitochondrial inner membrane"/>
    <property type="evidence" value="ECO:0007669"/>
    <property type="project" value="UniProtKB-SubCell"/>
</dbReference>
<dbReference type="GO" id="GO:0001729">
    <property type="term" value="F:ceramide kinase activity"/>
    <property type="evidence" value="ECO:0007669"/>
    <property type="project" value="UniProtKB-EC"/>
</dbReference>
<evidence type="ECO:0000256" key="11">
    <source>
        <dbReference type="ARBA" id="ARBA00023098"/>
    </source>
</evidence>
<dbReference type="PANTHER" id="PTHR12358">
    <property type="entry name" value="SPHINGOSINE KINASE"/>
    <property type="match status" value="1"/>
</dbReference>
<evidence type="ECO:0000256" key="26">
    <source>
        <dbReference type="ARBA" id="ARBA00044480"/>
    </source>
</evidence>
<comment type="catalytic activity">
    <reaction evidence="15">
        <text>a 1,2-diacyl-sn-glycerol + ATP = a 1,2-diacyl-sn-glycero-3-phosphate + ADP + H(+)</text>
        <dbReference type="Rhea" id="RHEA:10272"/>
        <dbReference type="ChEBI" id="CHEBI:15378"/>
        <dbReference type="ChEBI" id="CHEBI:17815"/>
        <dbReference type="ChEBI" id="CHEBI:30616"/>
        <dbReference type="ChEBI" id="CHEBI:58608"/>
        <dbReference type="ChEBI" id="CHEBI:456216"/>
        <dbReference type="EC" id="2.7.1.107"/>
    </reaction>
    <physiologicalReaction direction="left-to-right" evidence="15">
        <dbReference type="Rhea" id="RHEA:10273"/>
    </physiologicalReaction>
</comment>
<comment type="catalytic activity">
    <reaction evidence="26">
        <text>a 2-acylglycerol + ATP = a 2-acyl-sn-glycerol 3-phosphate + ADP + H(+)</text>
        <dbReference type="Rhea" id="RHEA:39847"/>
        <dbReference type="ChEBI" id="CHEBI:15378"/>
        <dbReference type="ChEBI" id="CHEBI:17389"/>
        <dbReference type="ChEBI" id="CHEBI:30616"/>
        <dbReference type="ChEBI" id="CHEBI:64982"/>
        <dbReference type="ChEBI" id="CHEBI:456216"/>
    </reaction>
    <physiologicalReaction direction="left-to-right" evidence="26">
        <dbReference type="Rhea" id="RHEA:39848"/>
    </physiologicalReaction>
</comment>
<evidence type="ECO:0000256" key="4">
    <source>
        <dbReference type="ARBA" id="ARBA00005175"/>
    </source>
</evidence>
<keyword evidence="6" id="KW-0808">Transferase</keyword>
<evidence type="ECO:0000256" key="22">
    <source>
        <dbReference type="ARBA" id="ARBA00026096"/>
    </source>
</evidence>
<comment type="cofactor">
    <cofactor evidence="1">
        <name>Mg(2+)</name>
        <dbReference type="ChEBI" id="CHEBI:18420"/>
    </cofactor>
</comment>
<evidence type="ECO:0000256" key="10">
    <source>
        <dbReference type="ARBA" id="ARBA00022840"/>
    </source>
</evidence>
<dbReference type="SUPFAM" id="SSF111331">
    <property type="entry name" value="NAD kinase/diacylglycerol kinase-like"/>
    <property type="match status" value="1"/>
</dbReference>
<dbReference type="Proteomes" id="UP001381693">
    <property type="component" value="Unassembled WGS sequence"/>
</dbReference>
<keyword evidence="9" id="KW-0999">Mitochondrion inner membrane</keyword>
<comment type="catalytic activity">
    <reaction evidence="20">
        <text>1-hexadecanoyl-sn-glycerol + ATP = 1-hexadecanoyl-sn-glycero-3-phosphate + ADP + H(+)</text>
        <dbReference type="Rhea" id="RHEA:43308"/>
        <dbReference type="ChEBI" id="CHEBI:15378"/>
        <dbReference type="ChEBI" id="CHEBI:30616"/>
        <dbReference type="ChEBI" id="CHEBI:57518"/>
        <dbReference type="ChEBI" id="CHEBI:75542"/>
        <dbReference type="ChEBI" id="CHEBI:456216"/>
    </reaction>
    <physiologicalReaction direction="left-to-right" evidence="20">
        <dbReference type="Rhea" id="RHEA:43309"/>
    </physiologicalReaction>
</comment>
<evidence type="ECO:0000256" key="3">
    <source>
        <dbReference type="ARBA" id="ARBA00004637"/>
    </source>
</evidence>
<evidence type="ECO:0000256" key="1">
    <source>
        <dbReference type="ARBA" id="ARBA00001946"/>
    </source>
</evidence>
<evidence type="ECO:0000259" key="30">
    <source>
        <dbReference type="PROSITE" id="PS50146"/>
    </source>
</evidence>
<dbReference type="EMBL" id="JAXCGZ010018903">
    <property type="protein sequence ID" value="KAK7067193.1"/>
    <property type="molecule type" value="Genomic_DNA"/>
</dbReference>
<comment type="catalytic activity">
    <reaction evidence="27">
        <text>an N-acylsphing-4-enine + ATP = an N-acylsphing-4-enine 1-phosphate + ADP + H(+)</text>
        <dbReference type="Rhea" id="RHEA:17929"/>
        <dbReference type="ChEBI" id="CHEBI:15378"/>
        <dbReference type="ChEBI" id="CHEBI:30616"/>
        <dbReference type="ChEBI" id="CHEBI:52639"/>
        <dbReference type="ChEBI" id="CHEBI:57674"/>
        <dbReference type="ChEBI" id="CHEBI:456216"/>
        <dbReference type="EC" id="2.7.1.138"/>
    </reaction>
    <physiologicalReaction direction="left-to-right" evidence="27">
        <dbReference type="Rhea" id="RHEA:17930"/>
    </physiologicalReaction>
</comment>
<dbReference type="GO" id="GO:0005524">
    <property type="term" value="F:ATP binding"/>
    <property type="evidence" value="ECO:0007669"/>
    <property type="project" value="UniProtKB-KW"/>
</dbReference>
<evidence type="ECO:0000256" key="19">
    <source>
        <dbReference type="ARBA" id="ARBA00024556"/>
    </source>
</evidence>
<evidence type="ECO:0000256" key="6">
    <source>
        <dbReference type="ARBA" id="ARBA00022679"/>
    </source>
</evidence>
<dbReference type="GO" id="GO:0005758">
    <property type="term" value="C:mitochondrial intermembrane space"/>
    <property type="evidence" value="ECO:0007669"/>
    <property type="project" value="UniProtKB-SubCell"/>
</dbReference>
<evidence type="ECO:0000256" key="2">
    <source>
        <dbReference type="ARBA" id="ARBA00004569"/>
    </source>
</evidence>
<dbReference type="EC" id="2.7.1.138" evidence="22"/>
<dbReference type="AlphaFoldDB" id="A0AAN8ZXA0"/>
<dbReference type="InterPro" id="IPR001206">
    <property type="entry name" value="Diacylglycerol_kinase_cat_dom"/>
</dbReference>
<evidence type="ECO:0000256" key="25">
    <source>
        <dbReference type="ARBA" id="ARBA00030553"/>
    </source>
</evidence>
<evidence type="ECO:0000256" key="24">
    <source>
        <dbReference type="ARBA" id="ARBA00026142"/>
    </source>
</evidence>
<evidence type="ECO:0000256" key="8">
    <source>
        <dbReference type="ARBA" id="ARBA00022777"/>
    </source>
</evidence>
<comment type="subcellular location">
    <subcellularLocation>
        <location evidence="3">Mitochondrion inner membrane</location>
        <topology evidence="3">Peripheral membrane protein</topology>
    </subcellularLocation>
    <subcellularLocation>
        <location evidence="2">Mitochondrion intermembrane space</location>
    </subcellularLocation>
</comment>
<dbReference type="PROSITE" id="PS50146">
    <property type="entry name" value="DAGK"/>
    <property type="match status" value="1"/>
</dbReference>
<comment type="catalytic activity">
    <reaction evidence="18">
        <text>a 1-acyl-sn-glycerol + ATP = a 1-acyl-sn-glycero-3-phosphate + ADP + H(+)</text>
        <dbReference type="Rhea" id="RHEA:33747"/>
        <dbReference type="ChEBI" id="CHEBI:15378"/>
        <dbReference type="ChEBI" id="CHEBI:30616"/>
        <dbReference type="ChEBI" id="CHEBI:57970"/>
        <dbReference type="ChEBI" id="CHEBI:64683"/>
        <dbReference type="ChEBI" id="CHEBI:456216"/>
    </reaction>
    <physiologicalReaction direction="left-to-right" evidence="18">
        <dbReference type="Rhea" id="RHEA:33748"/>
    </physiologicalReaction>
</comment>
<evidence type="ECO:0000256" key="14">
    <source>
        <dbReference type="ARBA" id="ARBA00023371"/>
    </source>
</evidence>
<comment type="catalytic activity">
    <reaction evidence="16">
        <text>1-(5Z,8Z,11Z,14Z-eicosatetraenoyl)-sn-glycerol + ATP = 1-(5Z,8Z,11Z,14Z-eicosatetraenoyl)-sn-glycero-3-phosphate + ADP + H(+)</text>
        <dbReference type="Rhea" id="RHEA:43328"/>
        <dbReference type="ChEBI" id="CHEBI:15378"/>
        <dbReference type="ChEBI" id="CHEBI:30616"/>
        <dbReference type="ChEBI" id="CHEBI:34071"/>
        <dbReference type="ChEBI" id="CHEBI:74938"/>
        <dbReference type="ChEBI" id="CHEBI:456216"/>
    </reaction>
    <physiologicalReaction direction="left-to-right" evidence="16">
        <dbReference type="Rhea" id="RHEA:43329"/>
    </physiologicalReaction>
</comment>
<reference evidence="31 32" key="1">
    <citation type="submission" date="2023-11" db="EMBL/GenBank/DDBJ databases">
        <title>Halocaridina rubra genome assembly.</title>
        <authorList>
            <person name="Smith C."/>
        </authorList>
    </citation>
    <scope>NUCLEOTIDE SEQUENCE [LARGE SCALE GENOMIC DNA]</scope>
    <source>
        <strain evidence="31">EP-1</strain>
        <tissue evidence="31">Whole</tissue>
    </source>
</reference>
<evidence type="ECO:0000256" key="28">
    <source>
        <dbReference type="ARBA" id="ARBA00048663"/>
    </source>
</evidence>
<evidence type="ECO:0000256" key="18">
    <source>
        <dbReference type="ARBA" id="ARBA00024512"/>
    </source>
</evidence>
<sequence length="442" mass="49889">MSRIIRFFRVLRNHPKKSIFFSAVLAYGINWGKNKFEEDSMMRAYCQEALAYGEYSQPLGEQNRHVTVLLNPSAKDGKGKAMYERYCAPLLHLAGLKVATVRTEHEGQARELMEVMENTSAVIIAGGDGTLSEVVTGLLRRADCKDAVCRFPLGVLPLGHTNTATSVIFGFQGYPEARHLAEATMSVIKEIKRPLDLMELTPLQESDDDPPPKPVYAASQLEWSAYRDARERKDAYWYWASLKKYMTYVFSSYKDISWDCVAEIEYSEPCRGCNKCRKEEVKEEEKVEAPRRWWMAYLPKAKPAVTEVEKEDFSNIVNDECGLMQKKTIDSVCDVVISTKNTLHTKDIPGYALSLKTGPSNVGAFQFIREGWSREWNKISSYATETLVGELILRPVGSTKNKKGEDRELNIDSESYEVRPMKIKVLPNAVTIFAAASSVPAA</sequence>
<name>A0AAN8ZXA0_HALRR</name>
<dbReference type="GO" id="GO:0004143">
    <property type="term" value="F:ATP-dependent diacylglycerol kinase activity"/>
    <property type="evidence" value="ECO:0007669"/>
    <property type="project" value="UniProtKB-EC"/>
</dbReference>
<dbReference type="GO" id="GO:0046512">
    <property type="term" value="P:sphingosine biosynthetic process"/>
    <property type="evidence" value="ECO:0007669"/>
    <property type="project" value="TreeGrafter"/>
</dbReference>
<evidence type="ECO:0000256" key="5">
    <source>
        <dbReference type="ARBA" id="ARBA00012133"/>
    </source>
</evidence>
<evidence type="ECO:0000256" key="17">
    <source>
        <dbReference type="ARBA" id="ARBA00024505"/>
    </source>
</evidence>
<comment type="catalytic activity">
    <reaction evidence="17">
        <text>1-(9Z-octadecenoyl)-sn-glycerol + ATP = 1-(9Z-octadecenoyl)-sn-glycero-3-phosphate + ADP + H(+)</text>
        <dbReference type="Rhea" id="RHEA:41079"/>
        <dbReference type="ChEBI" id="CHEBI:15378"/>
        <dbReference type="ChEBI" id="CHEBI:30616"/>
        <dbReference type="ChEBI" id="CHEBI:74544"/>
        <dbReference type="ChEBI" id="CHEBI:75757"/>
        <dbReference type="ChEBI" id="CHEBI:456216"/>
    </reaction>
    <physiologicalReaction direction="left-to-right" evidence="17">
        <dbReference type="Rhea" id="RHEA:41080"/>
    </physiologicalReaction>
</comment>
<proteinExistence type="inferred from homology"/>
<evidence type="ECO:0000256" key="7">
    <source>
        <dbReference type="ARBA" id="ARBA00022741"/>
    </source>
</evidence>
<evidence type="ECO:0000256" key="16">
    <source>
        <dbReference type="ARBA" id="ARBA00024483"/>
    </source>
</evidence>
<keyword evidence="12" id="KW-0496">Mitochondrion</keyword>
<keyword evidence="8" id="KW-0418">Kinase</keyword>
<evidence type="ECO:0000256" key="13">
    <source>
        <dbReference type="ARBA" id="ARBA00023136"/>
    </source>
</evidence>
<protein>
    <recommendedName>
        <fullName evidence="24">Acylglycerol kinase, mitochondrial</fullName>
        <ecNumber evidence="5">2.7.1.107</ecNumber>
        <ecNumber evidence="22">2.7.1.138</ecNumber>
        <ecNumber evidence="23">2.7.1.94</ecNumber>
    </recommendedName>
    <alternativeName>
        <fullName evidence="25">Multiple substrate lipid kinase</fullName>
    </alternativeName>
</protein>
<keyword evidence="32" id="KW-1185">Reference proteome</keyword>
<keyword evidence="11" id="KW-0443">Lipid metabolism</keyword>
<evidence type="ECO:0000256" key="21">
    <source>
        <dbReference type="ARBA" id="ARBA00025749"/>
    </source>
</evidence>
<comment type="catalytic activity">
    <reaction evidence="29">
        <text>N-(hexanoyl)sphing-4-enine + ATP = N-hexanoylsphing-4-enine 1-phosphate + ADP + H(+)</text>
        <dbReference type="Rhea" id="RHEA:43312"/>
        <dbReference type="ChEBI" id="CHEBI:15378"/>
        <dbReference type="ChEBI" id="CHEBI:30616"/>
        <dbReference type="ChEBI" id="CHEBI:63867"/>
        <dbReference type="ChEBI" id="CHEBI:82959"/>
        <dbReference type="ChEBI" id="CHEBI:456216"/>
    </reaction>
    <physiologicalReaction direction="left-to-right" evidence="29">
        <dbReference type="Rhea" id="RHEA:43313"/>
    </physiologicalReaction>
</comment>
<feature type="domain" description="DAGKc" evidence="30">
    <location>
        <begin position="61"/>
        <end position="203"/>
    </location>
</feature>
<comment type="caution">
    <text evidence="31">The sequence shown here is derived from an EMBL/GenBank/DDBJ whole genome shotgun (WGS) entry which is preliminary data.</text>
</comment>
<evidence type="ECO:0000256" key="20">
    <source>
        <dbReference type="ARBA" id="ARBA00024636"/>
    </source>
</evidence>
<evidence type="ECO:0000256" key="12">
    <source>
        <dbReference type="ARBA" id="ARBA00023128"/>
    </source>
</evidence>
<dbReference type="EC" id="2.7.1.94" evidence="23"/>
<evidence type="ECO:0000256" key="9">
    <source>
        <dbReference type="ARBA" id="ARBA00022792"/>
    </source>
</evidence>
<dbReference type="Pfam" id="PF00781">
    <property type="entry name" value="DAGK_cat"/>
    <property type="match status" value="1"/>
</dbReference>
<dbReference type="Gene3D" id="3.40.50.10330">
    <property type="entry name" value="Probable inorganic polyphosphate/atp-NAD kinase, domain 1"/>
    <property type="match status" value="1"/>
</dbReference>
<dbReference type="PANTHER" id="PTHR12358:SF31">
    <property type="entry name" value="ACYLGLYCEROL KINASE, MITOCHONDRIAL"/>
    <property type="match status" value="1"/>
</dbReference>
<gene>
    <name evidence="31" type="ORF">SK128_024522</name>
</gene>